<gene>
    <name evidence="1" type="ORF">QFI66_021685</name>
</gene>
<evidence type="ECO:0000313" key="1">
    <source>
        <dbReference type="EMBL" id="MEK0250693.1"/>
    </source>
</evidence>
<comment type="caution">
    <text evidence="1">The sequence shown here is derived from an EMBL/GenBank/DDBJ whole genome shotgun (WGS) entry which is preliminary data.</text>
</comment>
<reference evidence="1 2" key="1">
    <citation type="submission" date="2024-03" db="EMBL/GenBank/DDBJ databases">
        <title>Two novel Raoultella species associated with bleeding cankers of broadleaf hosts, Raoultella scottia sp. nov. and Raoultella lignicola sp. nov.</title>
        <authorList>
            <person name="Brady C.L."/>
        </authorList>
    </citation>
    <scope>NUCLEOTIDE SEQUENCE [LARGE SCALE GENOMIC DNA]</scope>
    <source>
        <strain evidence="1 2">BAC 10a-01-01</strain>
    </source>
</reference>
<dbReference type="RefSeq" id="WP_331835646.1">
    <property type="nucleotide sequence ID" value="NZ_JARXNH020000057.1"/>
</dbReference>
<organism evidence="1 2">
    <name type="scientific">Raoultella scottii</name>
    <dbReference type="NCBI Taxonomy" id="3040937"/>
    <lineage>
        <taxon>Bacteria</taxon>
        <taxon>Pseudomonadati</taxon>
        <taxon>Pseudomonadota</taxon>
        <taxon>Gammaproteobacteria</taxon>
        <taxon>Enterobacterales</taxon>
        <taxon>Enterobacteriaceae</taxon>
        <taxon>Klebsiella/Raoultella group</taxon>
        <taxon>Raoultella</taxon>
    </lineage>
</organism>
<sequence>MTIYHGLFEPKKSAIKDSGAVPLAIAIDAPNKKVAESIMVGKLWEFYPANGDNYFKPKIWEDSVGQPRPAVGQFDEQFAQENTFDGEKWVPNSSSTNSDLPDGDEVIDLMTVSPGERFAAVLLFSNAEMNGHLYSQVVDYLDDLNNHDESLEEEDRFNFNVLCALHNNDPVKHMHVEGLNNLIQGIFSHFENQTPGKAAISQFVKRWLENPGKRDEILATGNKSSSLSVNNSGDDAGSFTVSPQRGYKHTYATLDQEIAVALLPISPAAPVLSENLRDAEKIIADDREDFKRWSAQLRTTPEILKYDRASIFGVVQNAPAKDTHHFPESLRRHIVSWLEANGRFEESETSKTKAPDVQVKKVANGMFSVENLAQEPASNEGEKAEVAPPVVTDTQAKQAREALNDMGYGVYASDKDSASEPEEKSVKAEKIADDAAQLVVQVNQQAPLPSAEEVVQSVGKPGTEEDNLALWKRVFKTDERFTKAFTQNGGGTSINGTYLTMLATREFGLKGSGWGVDILEERFDDGAPITRTVKGTDGNNTWELISDGNGGFLTEKHHVIKIRLWYRVNGVRGEEYAYGCTPYIYGSKYGPICDGEAAKKSLTDATKKALSGLGFSGDIFMGLYDNLEYRQKNKAEFDLKNASESAEDAARLRQEFDDKLTRVANTLATAVSANEVNKVFAPIARELEIHRKDAESKGDTQRSRHLSTRLRRLTDIKNARIAELNKSEEKA</sequence>
<proteinExistence type="predicted"/>
<name>A0ABU8ZAY3_9ENTR</name>
<protein>
    <submittedName>
        <fullName evidence="1">Uncharacterized protein</fullName>
    </submittedName>
</protein>
<evidence type="ECO:0000313" key="2">
    <source>
        <dbReference type="Proteomes" id="UP001334005"/>
    </source>
</evidence>
<accession>A0ABU8ZAY3</accession>
<keyword evidence="2" id="KW-1185">Reference proteome</keyword>
<dbReference type="EMBL" id="JARXNH020000057">
    <property type="protein sequence ID" value="MEK0250693.1"/>
    <property type="molecule type" value="Genomic_DNA"/>
</dbReference>
<dbReference type="Proteomes" id="UP001334005">
    <property type="component" value="Unassembled WGS sequence"/>
</dbReference>